<evidence type="ECO:0000313" key="2">
    <source>
        <dbReference type="EMBL" id="PVY42262.1"/>
    </source>
</evidence>
<dbReference type="PANTHER" id="PTHR48098:SF6">
    <property type="entry name" value="FERRI-BACILLIBACTIN ESTERASE BESA"/>
    <property type="match status" value="1"/>
</dbReference>
<dbReference type="InterPro" id="IPR013783">
    <property type="entry name" value="Ig-like_fold"/>
</dbReference>
<dbReference type="InterPro" id="IPR000801">
    <property type="entry name" value="Esterase-like"/>
</dbReference>
<name>A0A2U1B0V3_9BACT</name>
<comment type="caution">
    <text evidence="2">The sequence shown here is derived from an EMBL/GenBank/DDBJ whole genome shotgun (WGS) entry which is preliminary data.</text>
</comment>
<evidence type="ECO:0000313" key="3">
    <source>
        <dbReference type="Proteomes" id="UP000245466"/>
    </source>
</evidence>
<dbReference type="InterPro" id="IPR013784">
    <property type="entry name" value="Carb-bd-like_fold"/>
</dbReference>
<dbReference type="SUPFAM" id="SSF53474">
    <property type="entry name" value="alpha/beta-Hydrolases"/>
    <property type="match status" value="1"/>
</dbReference>
<dbReference type="SUPFAM" id="SSF49452">
    <property type="entry name" value="Starch-binding domain-like"/>
    <property type="match status" value="1"/>
</dbReference>
<organism evidence="2 3">
    <name type="scientific">Pontibacter virosus</name>
    <dbReference type="NCBI Taxonomy" id="1765052"/>
    <lineage>
        <taxon>Bacteria</taxon>
        <taxon>Pseudomonadati</taxon>
        <taxon>Bacteroidota</taxon>
        <taxon>Cytophagia</taxon>
        <taxon>Cytophagales</taxon>
        <taxon>Hymenobacteraceae</taxon>
        <taxon>Pontibacter</taxon>
    </lineage>
</organism>
<keyword evidence="3" id="KW-1185">Reference proteome</keyword>
<sequence length="396" mass="44684">MTFPLSLSAEPHAANHMKRILLTLLTTLSFWLTALGQQQPDSIRVTFRLHATTLPDSQRVYLSGSTSELGNWQPGQVALQHVGGQVWEKTLYLKEASVAYKFTLGSWETEATDAQGNPLPNFSLQLQGDTTVQHELKHWLKKEERKITGGITGTVIYHRNLTADSLKPRDLIVWLPPGYEKTSKRYPVLYMHDGQNVFDPATSSFGVDWRIDEIADSLIRSKQMDPAIIVGIYNTPDRMEEYVPGAKGRAYMDFVVNTVKPLIDQHYRTRPGAKHTLTGGSSAGGIMAFMLAWEYPQVFSKAICMSPAFKIMHIDYVKNVQAYTGKKKKLKLYIDNGGIDLEARLQPGIDEMLAALQQKGYREGKDYIWILDKEAQHNEAAWAKRIPKALKFMLGK</sequence>
<proteinExistence type="predicted"/>
<dbReference type="PANTHER" id="PTHR48098">
    <property type="entry name" value="ENTEROCHELIN ESTERASE-RELATED"/>
    <property type="match status" value="1"/>
</dbReference>
<dbReference type="Gene3D" id="3.40.50.1820">
    <property type="entry name" value="alpha/beta hydrolase"/>
    <property type="match status" value="1"/>
</dbReference>
<feature type="domain" description="CBM20" evidence="1">
    <location>
        <begin position="37"/>
        <end position="141"/>
    </location>
</feature>
<dbReference type="InterPro" id="IPR029058">
    <property type="entry name" value="AB_hydrolase_fold"/>
</dbReference>
<dbReference type="Gene3D" id="2.60.40.10">
    <property type="entry name" value="Immunoglobulins"/>
    <property type="match status" value="1"/>
</dbReference>
<evidence type="ECO:0000259" key="1">
    <source>
        <dbReference type="PROSITE" id="PS51166"/>
    </source>
</evidence>
<accession>A0A2U1B0V3</accession>
<dbReference type="PROSITE" id="PS51166">
    <property type="entry name" value="CBM20"/>
    <property type="match status" value="1"/>
</dbReference>
<protein>
    <submittedName>
        <fullName evidence="2">Enterochelin esterase-like enzyme</fullName>
    </submittedName>
</protein>
<dbReference type="SMART" id="SM01065">
    <property type="entry name" value="CBM_2"/>
    <property type="match status" value="1"/>
</dbReference>
<dbReference type="GO" id="GO:2001070">
    <property type="term" value="F:starch binding"/>
    <property type="evidence" value="ECO:0007669"/>
    <property type="project" value="InterPro"/>
</dbReference>
<dbReference type="AlphaFoldDB" id="A0A2U1B0V3"/>
<dbReference type="Pfam" id="PF00756">
    <property type="entry name" value="Esterase"/>
    <property type="match status" value="1"/>
</dbReference>
<reference evidence="2 3" key="1">
    <citation type="submission" date="2018-04" db="EMBL/GenBank/DDBJ databases">
        <title>Genomic Encyclopedia of Type Strains, Phase IV (KMG-IV): sequencing the most valuable type-strain genomes for metagenomic binning, comparative biology and taxonomic classification.</title>
        <authorList>
            <person name="Goeker M."/>
        </authorList>
    </citation>
    <scope>NUCLEOTIDE SEQUENCE [LARGE SCALE GENOMIC DNA]</scope>
    <source>
        <strain evidence="2 3">DSM 100231</strain>
    </source>
</reference>
<dbReference type="Proteomes" id="UP000245466">
    <property type="component" value="Unassembled WGS sequence"/>
</dbReference>
<dbReference type="InterPro" id="IPR002044">
    <property type="entry name" value="CBM20"/>
</dbReference>
<gene>
    <name evidence="2" type="ORF">C8E01_103128</name>
</gene>
<dbReference type="InterPro" id="IPR050583">
    <property type="entry name" value="Mycobacterial_A85_antigen"/>
</dbReference>
<dbReference type="EMBL" id="QEKI01000003">
    <property type="protein sequence ID" value="PVY42262.1"/>
    <property type="molecule type" value="Genomic_DNA"/>
</dbReference>
<dbReference type="Pfam" id="PF00686">
    <property type="entry name" value="CBM_20"/>
    <property type="match status" value="1"/>
</dbReference>